<comment type="function">
    <text evidence="7">Functions as component of the Arp2/3 complex which is involved in regulation of actin polymerization and together with an activating nucleation-promoting factor (NPF) mediates the formation of branched actin networks. Arp2/3 complex plays a critical role in the control of cell morphogenesis via the modulation of cell polarity development.</text>
</comment>
<dbReference type="GO" id="GO:0034314">
    <property type="term" value="P:Arp2/3 complex-mediated actin nucleation"/>
    <property type="evidence" value="ECO:0007669"/>
    <property type="project" value="InterPro"/>
</dbReference>
<dbReference type="GO" id="GO:0000001">
    <property type="term" value="P:mitochondrion inheritance"/>
    <property type="evidence" value="ECO:0007669"/>
    <property type="project" value="EnsemblFungi"/>
</dbReference>
<evidence type="ECO:0000256" key="5">
    <source>
        <dbReference type="ARBA" id="ARBA00040214"/>
    </source>
</evidence>
<evidence type="ECO:0000256" key="6">
    <source>
        <dbReference type="ARBA" id="ARBA00060329"/>
    </source>
</evidence>
<dbReference type="InterPro" id="IPR006789">
    <property type="entry name" value="ARPC5"/>
</dbReference>
<dbReference type="PANTHER" id="PTHR12644">
    <property type="entry name" value="ARP2/3 COMPLEX 16 KD SUBUNIT P16-ARC"/>
    <property type="match status" value="1"/>
</dbReference>
<keyword evidence="3" id="KW-0963">Cytoplasm</keyword>
<comment type="function">
    <text evidence="6">Functions as a component of the Arp2/3 complex which is involved in regulation of actin polymerization and together with an activating nucleation-promoting factor (NPF) mediates the formation of branched actin networks.</text>
</comment>
<dbReference type="Proteomes" id="UP000019384">
    <property type="component" value="Unassembled WGS sequence"/>
</dbReference>
<dbReference type="STRING" id="1382522.W6MI89"/>
<evidence type="ECO:0000256" key="2">
    <source>
        <dbReference type="ARBA" id="ARBA00006084"/>
    </source>
</evidence>
<dbReference type="HOGENOM" id="CLU_101888_2_0_1"/>
<feature type="compositionally biased region" description="Polar residues" evidence="8">
    <location>
        <begin position="30"/>
        <end position="44"/>
    </location>
</feature>
<keyword evidence="4 7" id="KW-0206">Cytoskeleton</keyword>
<evidence type="ECO:0000256" key="8">
    <source>
        <dbReference type="SAM" id="MobiDB-lite"/>
    </source>
</evidence>
<dbReference type="GO" id="GO:0003729">
    <property type="term" value="F:mRNA binding"/>
    <property type="evidence" value="ECO:0007669"/>
    <property type="project" value="EnsemblFungi"/>
</dbReference>
<evidence type="ECO:0000256" key="4">
    <source>
        <dbReference type="ARBA" id="ARBA00023212"/>
    </source>
</evidence>
<organism evidence="9 10">
    <name type="scientific">Kuraishia capsulata CBS 1993</name>
    <dbReference type="NCBI Taxonomy" id="1382522"/>
    <lineage>
        <taxon>Eukaryota</taxon>
        <taxon>Fungi</taxon>
        <taxon>Dikarya</taxon>
        <taxon>Ascomycota</taxon>
        <taxon>Saccharomycotina</taxon>
        <taxon>Pichiomycetes</taxon>
        <taxon>Pichiales</taxon>
        <taxon>Pichiaceae</taxon>
        <taxon>Kuraishia</taxon>
    </lineage>
</organism>
<comment type="similarity">
    <text evidence="2 7">Belongs to the ARPC5 family.</text>
</comment>
<dbReference type="InterPro" id="IPR036743">
    <property type="entry name" value="ARPC5_sf"/>
</dbReference>
<dbReference type="Pfam" id="PF04699">
    <property type="entry name" value="P16-Arc"/>
    <property type="match status" value="1"/>
</dbReference>
<evidence type="ECO:0000313" key="10">
    <source>
        <dbReference type="Proteomes" id="UP000019384"/>
    </source>
</evidence>
<comment type="subcellular location">
    <subcellularLocation>
        <location evidence="1">Cytoplasm</location>
        <location evidence="1">Cytoskeleton</location>
    </subcellularLocation>
</comment>
<dbReference type="RefSeq" id="XP_022457862.1">
    <property type="nucleotide sequence ID" value="XM_022604042.1"/>
</dbReference>
<keyword evidence="10" id="KW-1185">Reference proteome</keyword>
<evidence type="ECO:0000313" key="9">
    <source>
        <dbReference type="EMBL" id="CDK25851.1"/>
    </source>
</evidence>
<dbReference type="AlphaFoldDB" id="W6MI89"/>
<feature type="region of interest" description="Disordered" evidence="8">
    <location>
        <begin position="1"/>
        <end position="20"/>
    </location>
</feature>
<dbReference type="Gene3D" id="1.25.40.190">
    <property type="entry name" value="Actin-related protein 2/3 complex subunit 5"/>
    <property type="match status" value="1"/>
</dbReference>
<reference evidence="9" key="2">
    <citation type="submission" date="2014-02" db="EMBL/GenBank/DDBJ databases">
        <title>Complete DNA sequence of /Kuraishia capsulata/ illustrates novel genomic features among budding yeasts (/Saccharomycotina/).</title>
        <authorList>
            <person name="Morales L."/>
            <person name="Noel B."/>
            <person name="Porcel B."/>
            <person name="Marcet-Houben M."/>
            <person name="Hullo M-F."/>
            <person name="Sacerdot C."/>
            <person name="Tekaia F."/>
            <person name="Leh-Louis V."/>
            <person name="Despons L."/>
            <person name="Khanna V."/>
            <person name="Aury J-M."/>
            <person name="Barbe V."/>
            <person name="Couloux A."/>
            <person name="Labadie K."/>
            <person name="Pelletier E."/>
            <person name="Souciet J-L."/>
            <person name="Boekhout T."/>
            <person name="Gabaldon T."/>
            <person name="Wincker P."/>
            <person name="Dujon B."/>
        </authorList>
    </citation>
    <scope>NUCLEOTIDE SEQUENCE</scope>
    <source>
        <strain evidence="9">CBS 1993</strain>
    </source>
</reference>
<name>W6MI89_9ASCO</name>
<protein>
    <recommendedName>
        <fullName evidence="5 7">Actin-related protein 2/3 complex subunit 5</fullName>
    </recommendedName>
</protein>
<accession>W6MI89</accession>
<feature type="region of interest" description="Disordered" evidence="8">
    <location>
        <begin position="25"/>
        <end position="53"/>
    </location>
</feature>
<evidence type="ECO:0000256" key="7">
    <source>
        <dbReference type="RuleBase" id="RU004301"/>
    </source>
</evidence>
<sequence>MEDWRRIDIDAYDPDRGLTEEDLRPAAAPVTSQEVSTKAQQVRTLSGRGSFGDSLAYALTDPPYGADEGSKALYLSSVLEALQGVKQSEIPEVVKSLDRDQQDALIKVIYRGMETKDGQKQGGLLLSWFDKTIEVTGNGPIVRYMSDKRVL</sequence>
<evidence type="ECO:0000256" key="3">
    <source>
        <dbReference type="ARBA" id="ARBA00022490"/>
    </source>
</evidence>
<dbReference type="FunFam" id="1.25.40.190:FF:000003">
    <property type="entry name" value="Actin-related protein 2/3 complex subunit 5"/>
    <property type="match status" value="1"/>
</dbReference>
<dbReference type="SUPFAM" id="SSF69103">
    <property type="entry name" value="Arp2/3 complex 16 kDa subunit ARPC5"/>
    <property type="match status" value="1"/>
</dbReference>
<dbReference type="PIRSF" id="PIRSF039096">
    <property type="entry name" value="p16-ARC"/>
    <property type="match status" value="1"/>
</dbReference>
<reference evidence="9" key="1">
    <citation type="submission" date="2013-12" db="EMBL/GenBank/DDBJ databases">
        <authorList>
            <person name="Genoscope - CEA"/>
        </authorList>
    </citation>
    <scope>NUCLEOTIDE SEQUENCE</scope>
    <source>
        <strain evidence="9">CBS 1993</strain>
    </source>
</reference>
<evidence type="ECO:0000256" key="1">
    <source>
        <dbReference type="ARBA" id="ARBA00004245"/>
    </source>
</evidence>
<dbReference type="OrthoDB" id="195498at2759"/>
<dbReference type="GO" id="GO:0030833">
    <property type="term" value="P:regulation of actin filament polymerization"/>
    <property type="evidence" value="ECO:0007669"/>
    <property type="project" value="InterPro"/>
</dbReference>
<proteinExistence type="inferred from homology"/>
<gene>
    <name evidence="9" type="ORF">KUCA_T00001822001</name>
</gene>
<dbReference type="GO" id="GO:0030674">
    <property type="term" value="F:protein-macromolecule adaptor activity"/>
    <property type="evidence" value="ECO:0007669"/>
    <property type="project" value="EnsemblFungi"/>
</dbReference>
<dbReference type="GO" id="GO:0005885">
    <property type="term" value="C:Arp2/3 protein complex"/>
    <property type="evidence" value="ECO:0007669"/>
    <property type="project" value="EnsemblFungi"/>
</dbReference>
<dbReference type="GO" id="GO:0044396">
    <property type="term" value="P:actin cortical patch organization"/>
    <property type="evidence" value="ECO:0007669"/>
    <property type="project" value="EnsemblFungi"/>
</dbReference>
<dbReference type="EMBL" id="HG793126">
    <property type="protein sequence ID" value="CDK25851.1"/>
    <property type="molecule type" value="Genomic_DNA"/>
</dbReference>
<dbReference type="GeneID" id="34519250"/>